<keyword evidence="2" id="KW-0808">Transferase</keyword>
<name>A0A3M0G5R8_9ACTN</name>
<evidence type="ECO:0000259" key="1">
    <source>
        <dbReference type="PROSITE" id="PS51186"/>
    </source>
</evidence>
<dbReference type="PANTHER" id="PTHR13170:SF16">
    <property type="entry name" value="PROTEIN O-GLCNACASE"/>
    <property type="match status" value="1"/>
</dbReference>
<dbReference type="AlphaFoldDB" id="A0A3M0G5R8"/>
<gene>
    <name evidence="2" type="ORF">EAX62_10965</name>
</gene>
<dbReference type="RefSeq" id="WP_121901674.1">
    <property type="nucleotide sequence ID" value="NZ_REFW01000002.1"/>
</dbReference>
<dbReference type="Proteomes" id="UP000275256">
    <property type="component" value="Unassembled WGS sequence"/>
</dbReference>
<organism evidence="2 3">
    <name type="scientific">Tessaracoccus antarcticus</name>
    <dbReference type="NCBI Taxonomy" id="2479848"/>
    <lineage>
        <taxon>Bacteria</taxon>
        <taxon>Bacillati</taxon>
        <taxon>Actinomycetota</taxon>
        <taxon>Actinomycetes</taxon>
        <taxon>Propionibacteriales</taxon>
        <taxon>Propionibacteriaceae</taxon>
        <taxon>Tessaracoccus</taxon>
    </lineage>
</organism>
<dbReference type="InterPro" id="IPR016181">
    <property type="entry name" value="Acyl_CoA_acyltransferase"/>
</dbReference>
<dbReference type="PROSITE" id="PS51186">
    <property type="entry name" value="GNAT"/>
    <property type="match status" value="1"/>
</dbReference>
<comment type="caution">
    <text evidence="2">The sequence shown here is derived from an EMBL/GenBank/DDBJ whole genome shotgun (WGS) entry which is preliminary data.</text>
</comment>
<keyword evidence="3" id="KW-1185">Reference proteome</keyword>
<evidence type="ECO:0000313" key="3">
    <source>
        <dbReference type="Proteomes" id="UP000275256"/>
    </source>
</evidence>
<dbReference type="GO" id="GO:0016747">
    <property type="term" value="F:acyltransferase activity, transferring groups other than amino-acyl groups"/>
    <property type="evidence" value="ECO:0007669"/>
    <property type="project" value="InterPro"/>
</dbReference>
<dbReference type="Gene3D" id="3.40.630.30">
    <property type="match status" value="1"/>
</dbReference>
<sequence>MTARTAGQHRIRPARTQDPHEVDRLYDICLRTGANGAGAEDLFVDPRLLGEIYLGAYLAFEPELAFVLEGDDGSVLGYVLGARDTAAFEQLLEERWWPALKKSYPLSSFPAGSPDEGLVQMIHAPSRTDPATIEAFPAHLHVDILAEGKGGGNGRRLLDTLFTALQDRGVEGVHLNVSPENTHAIGFYRHMGFTQVDGSLWAKPL</sequence>
<proteinExistence type="predicted"/>
<protein>
    <submittedName>
        <fullName evidence="2">N-acetyltransferase</fullName>
    </submittedName>
</protein>
<feature type="domain" description="N-acetyltransferase" evidence="1">
    <location>
        <begin position="75"/>
        <end position="205"/>
    </location>
</feature>
<dbReference type="SUPFAM" id="SSF55729">
    <property type="entry name" value="Acyl-CoA N-acyltransferases (Nat)"/>
    <property type="match status" value="1"/>
</dbReference>
<evidence type="ECO:0000313" key="2">
    <source>
        <dbReference type="EMBL" id="RMB60194.1"/>
    </source>
</evidence>
<dbReference type="InterPro" id="IPR000182">
    <property type="entry name" value="GNAT_dom"/>
</dbReference>
<dbReference type="EMBL" id="REFW01000002">
    <property type="protein sequence ID" value="RMB60194.1"/>
    <property type="molecule type" value="Genomic_DNA"/>
</dbReference>
<dbReference type="Pfam" id="PF00583">
    <property type="entry name" value="Acetyltransf_1"/>
    <property type="match status" value="1"/>
</dbReference>
<accession>A0A3M0G5R8</accession>
<dbReference type="PANTHER" id="PTHR13170">
    <property type="entry name" value="O-GLCNACASE"/>
    <property type="match status" value="1"/>
</dbReference>
<dbReference type="InterPro" id="IPR051822">
    <property type="entry name" value="Glycosyl_Hydrolase_84"/>
</dbReference>
<dbReference type="OrthoDB" id="8593648at2"/>
<reference evidence="2 3" key="1">
    <citation type="submission" date="2018-10" db="EMBL/GenBank/DDBJ databases">
        <title>Tessaracoccus antarcticuss sp. nov., isolated from sediment.</title>
        <authorList>
            <person name="Zhou L.Y."/>
            <person name="Du Z.J."/>
        </authorList>
    </citation>
    <scope>NUCLEOTIDE SEQUENCE [LARGE SCALE GENOMIC DNA]</scope>
    <source>
        <strain evidence="2 3">JDX10</strain>
    </source>
</reference>